<keyword evidence="3" id="KW-1185">Reference proteome</keyword>
<evidence type="ECO:0000256" key="1">
    <source>
        <dbReference type="SAM" id="SignalP"/>
    </source>
</evidence>
<comment type="caution">
    <text evidence="2">The sequence shown here is derived from an EMBL/GenBank/DDBJ whole genome shotgun (WGS) entry which is preliminary data.</text>
</comment>
<dbReference type="AlphaFoldDB" id="A0A098LHE5"/>
<proteinExistence type="predicted"/>
<evidence type="ECO:0008006" key="4">
    <source>
        <dbReference type="Google" id="ProtNLM"/>
    </source>
</evidence>
<evidence type="ECO:0000313" key="2">
    <source>
        <dbReference type="EMBL" id="GAL86396.1"/>
    </source>
</evidence>
<dbReference type="OrthoDB" id="1488789at2"/>
<organism evidence="2 3">
    <name type="scientific">Sporocytophaga myxococcoides</name>
    <dbReference type="NCBI Taxonomy" id="153721"/>
    <lineage>
        <taxon>Bacteria</taxon>
        <taxon>Pseudomonadati</taxon>
        <taxon>Bacteroidota</taxon>
        <taxon>Cytophagia</taxon>
        <taxon>Cytophagales</taxon>
        <taxon>Cytophagaceae</taxon>
        <taxon>Sporocytophaga</taxon>
    </lineage>
</organism>
<reference evidence="2 3" key="1">
    <citation type="submission" date="2014-09" db="EMBL/GenBank/DDBJ databases">
        <title>Sporocytophaga myxococcoides PG-01 genome sequencing.</title>
        <authorList>
            <person name="Liu L."/>
            <person name="Gao P.J."/>
            <person name="Chen G.J."/>
            <person name="Wang L.S."/>
        </authorList>
    </citation>
    <scope>NUCLEOTIDE SEQUENCE [LARGE SCALE GENOMIC DNA]</scope>
    <source>
        <strain evidence="2 3">PG-01</strain>
    </source>
</reference>
<evidence type="ECO:0000313" key="3">
    <source>
        <dbReference type="Proteomes" id="UP000030185"/>
    </source>
</evidence>
<dbReference type="EMBL" id="BBLT01000007">
    <property type="protein sequence ID" value="GAL86396.1"/>
    <property type="molecule type" value="Genomic_DNA"/>
</dbReference>
<protein>
    <recommendedName>
        <fullName evidence="4">DUF11 domain-containing protein</fullName>
    </recommendedName>
</protein>
<dbReference type="Gene3D" id="2.60.120.260">
    <property type="entry name" value="Galactose-binding domain-like"/>
    <property type="match status" value="1"/>
</dbReference>
<accession>A0A098LHE5</accession>
<dbReference type="RefSeq" id="WP_156140702.1">
    <property type="nucleotide sequence ID" value="NZ_BBLT01000007.1"/>
</dbReference>
<dbReference type="Proteomes" id="UP000030185">
    <property type="component" value="Unassembled WGS sequence"/>
</dbReference>
<name>A0A098LHE5_9BACT</name>
<keyword evidence="1" id="KW-0732">Signal</keyword>
<sequence length="988" mass="110269">MKKIIPFLLLLFCSSVFAQGGLEHNEVKVASTRDYPFEQYVISTKLSVSMKYNIDLYKDYVLKLTIPHEFCFPGTDGFSTNITAGTEQIRMTKVSDIQSGNNHEIIFNVELLTITTGWSSINIPIFNIRNNYLNEDCSTSLTKEILYDLKAKLITPANSPFEDAPQAKTIVTIPKGTTGDRQPSIGLSHNPGSVDKPFYYDLTVSNVYFVNKIRFAMYYDKTDFDFITVRRYYDQSLISDIYGYQHGELVAANVVGDSLIFEIDNTGGGNYYRFMIYLRPHNNATLDAAHQVVVNIRENDPLKELQEQTSCGLIKRFASKIYDTYGQITYSPGTYKQSLNHYFGRIDYSTCKDYCSKSAGNHIVIETNGTYLTSASSRSIRVNMRKNTRVTHIDFFNQYSTPIPSSFVVKYKVCGQSVESSTLYSTINSNNRILNLNQSLEYIIVEGMPLAAQAANDFVVYYEDDDLPASCGFDNKFEIGYTDQPLAPISSSVTIATGCSLSKWISDSYLADPVFNSGEEGYVRIGLYAADGNLPGTYHFNNITYSLNSKMSFTNEALKFYIGTNSNPSISEFKPYSNWANSTLVGQGFVVSKAPLPLNKKDLVIHNVKINNTCGTTVYFYILAKVKAQAKLPRQDAGYQSSVKEEDPNLVPSLQTWNNAGSFVLKGGAFLACGGQNNGNSSVRLGENIMVNYVIENAGPEKMNQFTLIIDKLSIGALDLIPDATGVLYKIDDNNVRTLVNNSITVSGNQVSINSELLGYNKLELGLFYKIPNGSQYANQVAVTNFSVEGKGADGTPSNVVKSNDLQLTISKSYSSCTPVSCSECITSFSPLPDQKYLLSAWVKEPLTDVTNTFLNTGIKITFNNGEVDELPLFRPSGPIIDGWQRIEKSFIVPSDAKNIQIELVNESEGNNAFFDDIRVHPFKSNMKSFVYDPSTQKLVAELDENNYATFYEYDDEGILIRVKKETERGVMTIKESRNNQSKIFKNK</sequence>
<feature type="chain" id="PRO_5001937475" description="DUF11 domain-containing protein" evidence="1">
    <location>
        <begin position="19"/>
        <end position="988"/>
    </location>
</feature>
<gene>
    <name evidence="2" type="ORF">MYP_3625</name>
</gene>
<feature type="signal peptide" evidence="1">
    <location>
        <begin position="1"/>
        <end position="18"/>
    </location>
</feature>
<dbReference type="STRING" id="153721.MYP_3625"/>
<dbReference type="eggNOG" id="COG2304">
    <property type="taxonomic scope" value="Bacteria"/>
</dbReference>